<reference evidence="3" key="1">
    <citation type="journal article" date="2012" name="Science">
        <title>Fermentation, hydrogen, and sulfur metabolism in multiple uncultivated bacterial phyla.</title>
        <authorList>
            <person name="Wrighton K.C."/>
            <person name="Thomas B.C."/>
            <person name="Sharon I."/>
            <person name="Miller C.S."/>
            <person name="Castelle C.J."/>
            <person name="VerBerkmoes N.C."/>
            <person name="Wilkins M.J."/>
            <person name="Hettich R.L."/>
            <person name="Lipton M.S."/>
            <person name="Williams K.H."/>
            <person name="Long P.E."/>
            <person name="Banfield J.F."/>
        </authorList>
    </citation>
    <scope>NUCLEOTIDE SEQUENCE [LARGE SCALE GENOMIC DNA]</scope>
</reference>
<dbReference type="AlphaFoldDB" id="K1YW58"/>
<dbReference type="PANTHER" id="PTHR47505">
    <property type="entry name" value="DNA UTILIZATION PROTEIN YHGH"/>
    <property type="match status" value="1"/>
</dbReference>
<keyword evidence="3" id="KW-0328">Glycosyltransferase</keyword>
<dbReference type="InterPro" id="IPR051910">
    <property type="entry name" value="ComF/GntX_DNA_util-trans"/>
</dbReference>
<dbReference type="Pfam" id="PF00156">
    <property type="entry name" value="Pribosyltran"/>
    <property type="match status" value="1"/>
</dbReference>
<comment type="similarity">
    <text evidence="1">Belongs to the ComF/GntX family.</text>
</comment>
<comment type="caution">
    <text evidence="3">The sequence shown here is derived from an EMBL/GenBank/DDBJ whole genome shotgun (WGS) entry which is preliminary data.</text>
</comment>
<dbReference type="InterPro" id="IPR000836">
    <property type="entry name" value="PRTase_dom"/>
</dbReference>
<dbReference type="PANTHER" id="PTHR47505:SF1">
    <property type="entry name" value="DNA UTILIZATION PROTEIN YHGH"/>
    <property type="match status" value="1"/>
</dbReference>
<dbReference type="Gene3D" id="3.40.50.2020">
    <property type="match status" value="1"/>
</dbReference>
<protein>
    <submittedName>
        <fullName evidence="3">Phosphoribosyltransferase</fullName>
    </submittedName>
</protein>
<proteinExistence type="inferred from homology"/>
<dbReference type="GO" id="GO:0016757">
    <property type="term" value="F:glycosyltransferase activity"/>
    <property type="evidence" value="ECO:0007669"/>
    <property type="project" value="UniProtKB-KW"/>
</dbReference>
<sequence>MFSRIRLFLSHAFLLPEVPPDFSPLFIDKNEHYRELVHNWSLDAAYVALSYTDELKKELEPYKYFSRKEKVDLFIPHLFECFSLFCLEKIDKTAMITSVPIFFLSHLRRGYNHSEVLARAIAKQSGNSYHRLLRKTKWTRHQAKLSKYQRMKNVRDTFSLRKKYTESIRGKDIILVDDIISTGSTANECAKILKQSGARHIYGLFLATWD</sequence>
<accession>K1YW58</accession>
<feature type="domain" description="Phosphoribosyltransferase" evidence="2">
    <location>
        <begin position="149"/>
        <end position="200"/>
    </location>
</feature>
<evidence type="ECO:0000256" key="1">
    <source>
        <dbReference type="ARBA" id="ARBA00008007"/>
    </source>
</evidence>
<organism evidence="3">
    <name type="scientific">uncultured bacterium</name>
    <name type="common">gcode 4</name>
    <dbReference type="NCBI Taxonomy" id="1234023"/>
    <lineage>
        <taxon>Bacteria</taxon>
        <taxon>environmental samples</taxon>
    </lineage>
</organism>
<dbReference type="EMBL" id="AMFJ01034382">
    <property type="protein sequence ID" value="EKD29504.1"/>
    <property type="molecule type" value="Genomic_DNA"/>
</dbReference>
<dbReference type="SUPFAM" id="SSF53271">
    <property type="entry name" value="PRTase-like"/>
    <property type="match status" value="1"/>
</dbReference>
<evidence type="ECO:0000259" key="2">
    <source>
        <dbReference type="Pfam" id="PF00156"/>
    </source>
</evidence>
<evidence type="ECO:0000313" key="3">
    <source>
        <dbReference type="EMBL" id="EKD29504.1"/>
    </source>
</evidence>
<dbReference type="InterPro" id="IPR029057">
    <property type="entry name" value="PRTase-like"/>
</dbReference>
<name>K1YW58_9BACT</name>
<keyword evidence="3" id="KW-0808">Transferase</keyword>
<dbReference type="CDD" id="cd06223">
    <property type="entry name" value="PRTases_typeI"/>
    <property type="match status" value="1"/>
</dbReference>
<gene>
    <name evidence="3" type="ORF">ACD_78C00382G0002</name>
</gene>